<dbReference type="SUPFAM" id="SSF63737">
    <property type="entry name" value="Leukotriene A4 hydrolase N-terminal domain"/>
    <property type="match status" value="1"/>
</dbReference>
<dbReference type="PANTHER" id="PTHR11533:SF174">
    <property type="entry name" value="PUROMYCIN-SENSITIVE AMINOPEPTIDASE-RELATED"/>
    <property type="match status" value="1"/>
</dbReference>
<feature type="binding site" evidence="9">
    <location>
        <position position="402"/>
    </location>
    <ligand>
        <name>Zn(2+)</name>
        <dbReference type="ChEBI" id="CHEBI:29105"/>
        <note>catalytic</note>
    </ligand>
</feature>
<dbReference type="Pfam" id="PF17900">
    <property type="entry name" value="Peptidase_M1_N"/>
    <property type="match status" value="1"/>
</dbReference>
<dbReference type="Proteomes" id="UP000011668">
    <property type="component" value="Unassembled WGS sequence"/>
</dbReference>
<keyword evidence="6 9" id="KW-0862">Zinc</keyword>
<evidence type="ECO:0000313" key="16">
    <source>
        <dbReference type="Proteomes" id="UP000011668"/>
    </source>
</evidence>
<dbReference type="Gene3D" id="2.60.40.1730">
    <property type="entry name" value="tricorn interacting facor f3 domain"/>
    <property type="match status" value="2"/>
</dbReference>
<dbReference type="GO" id="GO:0070006">
    <property type="term" value="F:metalloaminopeptidase activity"/>
    <property type="evidence" value="ECO:0007669"/>
    <property type="project" value="TreeGrafter"/>
</dbReference>
<evidence type="ECO:0000256" key="2">
    <source>
        <dbReference type="ARBA" id="ARBA00022438"/>
    </source>
</evidence>
<evidence type="ECO:0000259" key="12">
    <source>
        <dbReference type="Pfam" id="PF01433"/>
    </source>
</evidence>
<dbReference type="Pfam" id="PF01433">
    <property type="entry name" value="Peptidase_M1"/>
    <property type="match status" value="1"/>
</dbReference>
<protein>
    <recommendedName>
        <fullName evidence="11">Aminopeptidase</fullName>
        <ecNumber evidence="11">3.4.11.-</ecNumber>
    </recommendedName>
</protein>
<organism evidence="15 16">
    <name type="scientific">Thanatephorus cucumeris (strain AG1-IA)</name>
    <name type="common">Rice sheath blight fungus</name>
    <name type="synonym">Rhizoctonia solani</name>
    <dbReference type="NCBI Taxonomy" id="983506"/>
    <lineage>
        <taxon>Eukaryota</taxon>
        <taxon>Fungi</taxon>
        <taxon>Dikarya</taxon>
        <taxon>Basidiomycota</taxon>
        <taxon>Agaricomycotina</taxon>
        <taxon>Agaricomycetes</taxon>
        <taxon>Cantharellales</taxon>
        <taxon>Ceratobasidiaceae</taxon>
        <taxon>Rhizoctonia</taxon>
        <taxon>Rhizoctonia solani AG-1</taxon>
    </lineage>
</organism>
<comment type="similarity">
    <text evidence="1 11">Belongs to the peptidase M1 family.</text>
</comment>
<dbReference type="HOGENOM" id="CLU_003705_0_2_1"/>
<dbReference type="OMA" id="MMEYVAI"/>
<dbReference type="InterPro" id="IPR034016">
    <property type="entry name" value="M1_APN-typ"/>
</dbReference>
<dbReference type="Gene3D" id="1.25.50.20">
    <property type="match status" value="2"/>
</dbReference>
<keyword evidence="7 11" id="KW-0482">Metalloprotease</keyword>
<dbReference type="GO" id="GO:0043171">
    <property type="term" value="P:peptide catabolic process"/>
    <property type="evidence" value="ECO:0007669"/>
    <property type="project" value="TreeGrafter"/>
</dbReference>
<keyword evidence="3 11" id="KW-0645">Protease</keyword>
<dbReference type="STRING" id="983506.L8X7I5"/>
<feature type="domain" description="Aminopeptidase N-like N-terminal" evidence="14">
    <location>
        <begin position="99"/>
        <end position="204"/>
    </location>
</feature>
<evidence type="ECO:0000256" key="10">
    <source>
        <dbReference type="PIRSR" id="PIRSR634016-4"/>
    </source>
</evidence>
<evidence type="ECO:0000256" key="7">
    <source>
        <dbReference type="ARBA" id="ARBA00023049"/>
    </source>
</evidence>
<dbReference type="FunFam" id="1.10.390.10:FF:000006">
    <property type="entry name" value="Puromycin-sensitive aminopeptidase"/>
    <property type="match status" value="1"/>
</dbReference>
<dbReference type="InterPro" id="IPR027268">
    <property type="entry name" value="Peptidase_M4/M1_CTD_sf"/>
</dbReference>
<evidence type="ECO:0000256" key="5">
    <source>
        <dbReference type="ARBA" id="ARBA00022801"/>
    </source>
</evidence>
<feature type="site" description="Transition state stabilizer" evidence="10">
    <location>
        <position position="489"/>
    </location>
</feature>
<dbReference type="Gene3D" id="2.60.40.1910">
    <property type="match status" value="1"/>
</dbReference>
<accession>L8X7I5</accession>
<dbReference type="GO" id="GO:0016020">
    <property type="term" value="C:membrane"/>
    <property type="evidence" value="ECO:0007669"/>
    <property type="project" value="TreeGrafter"/>
</dbReference>
<dbReference type="InterPro" id="IPR045357">
    <property type="entry name" value="Aminopeptidase_N-like_N"/>
</dbReference>
<dbReference type="SUPFAM" id="SSF55486">
    <property type="entry name" value="Metalloproteases ('zincins'), catalytic domain"/>
    <property type="match status" value="1"/>
</dbReference>
<dbReference type="GO" id="GO:0042277">
    <property type="term" value="F:peptide binding"/>
    <property type="evidence" value="ECO:0007669"/>
    <property type="project" value="TreeGrafter"/>
</dbReference>
<feature type="active site" description="Proton acceptor" evidence="8">
    <location>
        <position position="403"/>
    </location>
</feature>
<dbReference type="AlphaFoldDB" id="L8X7I5"/>
<dbReference type="InterPro" id="IPR050344">
    <property type="entry name" value="Peptidase_M1_aminopeptidases"/>
</dbReference>
<dbReference type="OrthoDB" id="10031169at2759"/>
<dbReference type="EC" id="3.4.11.-" evidence="11"/>
<keyword evidence="16" id="KW-1185">Reference proteome</keyword>
<gene>
    <name evidence="15" type="ORF">AG1IA_01351</name>
</gene>
<dbReference type="InterPro" id="IPR024571">
    <property type="entry name" value="ERAP1-like_C_dom"/>
</dbReference>
<feature type="binding site" evidence="9">
    <location>
        <position position="425"/>
    </location>
    <ligand>
        <name>Zn(2+)</name>
        <dbReference type="ChEBI" id="CHEBI:29105"/>
        <note>catalytic</note>
    </ligand>
</feature>
<dbReference type="EMBL" id="AFRT01000289">
    <property type="protein sequence ID" value="ELU44609.1"/>
    <property type="molecule type" value="Genomic_DNA"/>
</dbReference>
<sequence>MFHPVSRIARQARPLNLRLGRAQGIASSKFFAASTLGYSSRFSVPDSKSTRPRRKAQDRFQLHRRPCFTSSHNIAMSAPAQQDTPKPREEYRLPTNARPTHYDLTIQTDLDALTFKGFVIIDLDIVEETSIITFNSSNLILHENGLNVTSEALKTEQTQSVKLTGVDEKSERASVQLTTPLPKGSKAKLRIGYEGKLTGSMMAFPCWDEPALKATYSVTMISREDTVSLSNMPATNEKPFVESEVSESEKGGVGKLVKMKMKTKVEGTTVNQKGWKITTFEKSPPMSSYLVAFANGHFEHLESSYTSPISGKTRPLRIYATKDIIHQAQFALDVKAKVLPIYEKVFDVEYPLPKLDTLVANDFDAGAMENWGLITGRTSVFLFDEKKSDLAAKKRVATVQSHECAHMWFGDIVTMNWWNSLWLNEGFATIAGEVIIIDKVFPEWRVHSEFITHHLERALELDAQRSSHPIEVDCPDANQINQIFDALSYSKAASMLRMLARYVGEDTFLKGVSIYLKKRLYGNSDPKDLWDGITEAAGVDVGKVMKNWVFEIGFPFLTVTETADGIHVRQDRFLSTGDATDAENQTIWHIPLSLLTVGADGKATVDHSIVLSERETDIKLDTSRPWKLNAGTVGVFRSAYTPERLAKLGEEASRSGSVFSLEDRVGLVSDAMVLARAGYGKTSGGLNLISRLHDESERASLPYDALQFFKQVWWEQPAEQLEALKAFRRYLFTPLVKKLGYDFDDNDAPDVRQLRTLAVIKELRSRFAHFHSTGDDSKIPADLQRIIYRTAVHYGGEEEYEAVKKVDRRYDQDIMYYFAGLSGNRASRRRIAKYFKENYEKYSFDSFSTEKDAKDVEEFFKDKDTSKYNLALAQTLDSIRASTKWLDRSRDDVAEWLADWEKKMKA</sequence>
<evidence type="ECO:0000313" key="15">
    <source>
        <dbReference type="EMBL" id="ELU44609.1"/>
    </source>
</evidence>
<evidence type="ECO:0000256" key="6">
    <source>
        <dbReference type="ARBA" id="ARBA00022833"/>
    </source>
</evidence>
<dbReference type="Gene3D" id="1.10.390.10">
    <property type="entry name" value="Neutral Protease Domain 2"/>
    <property type="match status" value="1"/>
</dbReference>
<evidence type="ECO:0000259" key="13">
    <source>
        <dbReference type="Pfam" id="PF11838"/>
    </source>
</evidence>
<keyword evidence="5 11" id="KW-0378">Hydrolase</keyword>
<evidence type="ECO:0000256" key="8">
    <source>
        <dbReference type="PIRSR" id="PIRSR634016-1"/>
    </source>
</evidence>
<dbReference type="GO" id="GO:0006508">
    <property type="term" value="P:proteolysis"/>
    <property type="evidence" value="ECO:0007669"/>
    <property type="project" value="UniProtKB-KW"/>
</dbReference>
<keyword evidence="2 11" id="KW-0031">Aminopeptidase</keyword>
<evidence type="ECO:0000256" key="9">
    <source>
        <dbReference type="PIRSR" id="PIRSR634016-3"/>
    </source>
</evidence>
<evidence type="ECO:0000256" key="4">
    <source>
        <dbReference type="ARBA" id="ARBA00022723"/>
    </source>
</evidence>
<feature type="domain" description="Peptidase M1 membrane alanine aminopeptidase" evidence="12">
    <location>
        <begin position="330"/>
        <end position="548"/>
    </location>
</feature>
<dbReference type="GO" id="GO:0008270">
    <property type="term" value="F:zinc ion binding"/>
    <property type="evidence" value="ECO:0007669"/>
    <property type="project" value="UniProtKB-UniRule"/>
</dbReference>
<evidence type="ECO:0000256" key="3">
    <source>
        <dbReference type="ARBA" id="ARBA00022670"/>
    </source>
</evidence>
<name>L8X7I5_THACA</name>
<comment type="caution">
    <text evidence="15">The sequence shown here is derived from an EMBL/GenBank/DDBJ whole genome shotgun (WGS) entry which is preliminary data.</text>
</comment>
<evidence type="ECO:0000256" key="1">
    <source>
        <dbReference type="ARBA" id="ARBA00010136"/>
    </source>
</evidence>
<dbReference type="InterPro" id="IPR042097">
    <property type="entry name" value="Aminopeptidase_N-like_N_sf"/>
</dbReference>
<dbReference type="Pfam" id="PF11838">
    <property type="entry name" value="ERAP1_C"/>
    <property type="match status" value="1"/>
</dbReference>
<reference evidence="15 16" key="1">
    <citation type="journal article" date="2013" name="Nat. Commun.">
        <title>The evolution and pathogenic mechanisms of the rice sheath blight pathogen.</title>
        <authorList>
            <person name="Zheng A."/>
            <person name="Lin R."/>
            <person name="Xu L."/>
            <person name="Qin P."/>
            <person name="Tang C."/>
            <person name="Ai P."/>
            <person name="Zhang D."/>
            <person name="Liu Y."/>
            <person name="Sun Z."/>
            <person name="Feng H."/>
            <person name="Wang Y."/>
            <person name="Chen Y."/>
            <person name="Liang X."/>
            <person name="Fu R."/>
            <person name="Li Q."/>
            <person name="Zhang J."/>
            <person name="Yu X."/>
            <person name="Xie Z."/>
            <person name="Ding L."/>
            <person name="Guan P."/>
            <person name="Tang J."/>
            <person name="Liang Y."/>
            <person name="Wang S."/>
            <person name="Deng Q."/>
            <person name="Li S."/>
            <person name="Zhu J."/>
            <person name="Wang L."/>
            <person name="Liu H."/>
            <person name="Li P."/>
        </authorList>
    </citation>
    <scope>NUCLEOTIDE SEQUENCE [LARGE SCALE GENOMIC DNA]</scope>
    <source>
        <strain evidence="16">AG-1 IA</strain>
    </source>
</reference>
<feature type="binding site" evidence="9">
    <location>
        <position position="406"/>
    </location>
    <ligand>
        <name>Zn(2+)</name>
        <dbReference type="ChEBI" id="CHEBI:29105"/>
        <note>catalytic</note>
    </ligand>
</feature>
<dbReference type="CDD" id="cd09601">
    <property type="entry name" value="M1_APN-Q_like"/>
    <property type="match status" value="1"/>
</dbReference>
<proteinExistence type="inferred from homology"/>
<dbReference type="PANTHER" id="PTHR11533">
    <property type="entry name" value="PROTEASE M1 ZINC METALLOPROTEASE"/>
    <property type="match status" value="1"/>
</dbReference>
<feature type="domain" description="ERAP1-like C-terminal" evidence="13">
    <location>
        <begin position="626"/>
        <end position="806"/>
    </location>
</feature>
<keyword evidence="4 9" id="KW-0479">Metal-binding</keyword>
<dbReference type="InterPro" id="IPR014782">
    <property type="entry name" value="Peptidase_M1_dom"/>
</dbReference>
<dbReference type="GO" id="GO:0005737">
    <property type="term" value="C:cytoplasm"/>
    <property type="evidence" value="ECO:0007669"/>
    <property type="project" value="TreeGrafter"/>
</dbReference>
<comment type="cofactor">
    <cofactor evidence="9 11">
        <name>Zn(2+)</name>
        <dbReference type="ChEBI" id="CHEBI:29105"/>
    </cofactor>
    <text evidence="9 11">Binds 1 zinc ion per subunit.</text>
</comment>
<dbReference type="GO" id="GO:0005615">
    <property type="term" value="C:extracellular space"/>
    <property type="evidence" value="ECO:0007669"/>
    <property type="project" value="TreeGrafter"/>
</dbReference>
<evidence type="ECO:0000259" key="14">
    <source>
        <dbReference type="Pfam" id="PF17900"/>
    </source>
</evidence>
<evidence type="ECO:0000256" key="11">
    <source>
        <dbReference type="RuleBase" id="RU364040"/>
    </source>
</evidence>